<gene>
    <name evidence="1" type="ORF">LCGC14_0345600</name>
</gene>
<comment type="caution">
    <text evidence="1">The sequence shown here is derived from an EMBL/GenBank/DDBJ whole genome shotgun (WGS) entry which is preliminary data.</text>
</comment>
<sequence>MKTNILIANAIFIATLLTSCSDKEIRFDNENLQLANNIEISITEKPESTLKLIAKPLGGMAILKNVKFNNGTIDLELKGENNPGKSFVGIAFNIQNDSTYESIYFRPFNFESKEKKGNAIQYISQPKNTWSYLRKNFKGQYESEYINAPSGDDWFSISVKIDSQNVSVYDKKSNIELLKAKRLEKQVSEKVGLWTGNNSKGEFRKVTILK</sequence>
<dbReference type="PROSITE" id="PS51257">
    <property type="entry name" value="PROKAR_LIPOPROTEIN"/>
    <property type="match status" value="1"/>
</dbReference>
<accession>A0A0F9TI80</accession>
<evidence type="ECO:0008006" key="2">
    <source>
        <dbReference type="Google" id="ProtNLM"/>
    </source>
</evidence>
<dbReference type="Gene3D" id="2.60.120.560">
    <property type="entry name" value="Exo-inulinase, domain 1"/>
    <property type="match status" value="1"/>
</dbReference>
<proteinExistence type="predicted"/>
<evidence type="ECO:0000313" key="1">
    <source>
        <dbReference type="EMBL" id="KKN78939.1"/>
    </source>
</evidence>
<name>A0A0F9TI80_9ZZZZ</name>
<dbReference type="EMBL" id="LAZR01000255">
    <property type="protein sequence ID" value="KKN78939.1"/>
    <property type="molecule type" value="Genomic_DNA"/>
</dbReference>
<protein>
    <recommendedName>
        <fullName evidence="2">3-keto-disaccharide hydrolase domain-containing protein</fullName>
    </recommendedName>
</protein>
<dbReference type="AlphaFoldDB" id="A0A0F9TI80"/>
<organism evidence="1">
    <name type="scientific">marine sediment metagenome</name>
    <dbReference type="NCBI Taxonomy" id="412755"/>
    <lineage>
        <taxon>unclassified sequences</taxon>
        <taxon>metagenomes</taxon>
        <taxon>ecological metagenomes</taxon>
    </lineage>
</organism>
<reference evidence="1" key="1">
    <citation type="journal article" date="2015" name="Nature">
        <title>Complex archaea that bridge the gap between prokaryotes and eukaryotes.</title>
        <authorList>
            <person name="Spang A."/>
            <person name="Saw J.H."/>
            <person name="Jorgensen S.L."/>
            <person name="Zaremba-Niedzwiedzka K."/>
            <person name="Martijn J."/>
            <person name="Lind A.E."/>
            <person name="van Eijk R."/>
            <person name="Schleper C."/>
            <person name="Guy L."/>
            <person name="Ettema T.J."/>
        </authorList>
    </citation>
    <scope>NUCLEOTIDE SEQUENCE</scope>
</reference>